<dbReference type="GO" id="GO:0046872">
    <property type="term" value="F:metal ion binding"/>
    <property type="evidence" value="ECO:0007669"/>
    <property type="project" value="InterPro"/>
</dbReference>
<evidence type="ECO:0000259" key="1">
    <source>
        <dbReference type="SMART" id="SM01264"/>
    </source>
</evidence>
<dbReference type="STRING" id="1313304.CALK_0820"/>
<dbReference type="GO" id="GO:0016485">
    <property type="term" value="P:protein processing"/>
    <property type="evidence" value="ECO:0007669"/>
    <property type="project" value="TreeGrafter"/>
</dbReference>
<name>U7DCE6_9BACT</name>
<dbReference type="Pfam" id="PF00675">
    <property type="entry name" value="Peptidase_M16"/>
    <property type="match status" value="1"/>
</dbReference>
<dbReference type="eggNOG" id="COG1026">
    <property type="taxonomic scope" value="Bacteria"/>
</dbReference>
<dbReference type="GO" id="GO:0004222">
    <property type="term" value="F:metalloendopeptidase activity"/>
    <property type="evidence" value="ECO:0007669"/>
    <property type="project" value="TreeGrafter"/>
</dbReference>
<dbReference type="Proteomes" id="UP000017148">
    <property type="component" value="Unassembled WGS sequence"/>
</dbReference>
<dbReference type="FunFam" id="3.30.830.10:FF:000034">
    <property type="entry name" value="presequence protease 1, chloroplastic/mitochondrial"/>
    <property type="match status" value="1"/>
</dbReference>
<dbReference type="PANTHER" id="PTHR43016">
    <property type="entry name" value="PRESEQUENCE PROTEASE"/>
    <property type="match status" value="1"/>
</dbReference>
<dbReference type="Pfam" id="PF08367">
    <property type="entry name" value="M16C_assoc"/>
    <property type="match status" value="1"/>
</dbReference>
<evidence type="ECO:0000313" key="3">
    <source>
        <dbReference type="Proteomes" id="UP000017148"/>
    </source>
</evidence>
<organism evidence="2 3">
    <name type="scientific">Chitinivibrio alkaliphilus ACht1</name>
    <dbReference type="NCBI Taxonomy" id="1313304"/>
    <lineage>
        <taxon>Bacteria</taxon>
        <taxon>Pseudomonadati</taxon>
        <taxon>Fibrobacterota</taxon>
        <taxon>Chitinivibrionia</taxon>
        <taxon>Chitinivibrionales</taxon>
        <taxon>Chitinivibrionaceae</taxon>
        <taxon>Chitinivibrio</taxon>
    </lineage>
</organism>
<sequence>MQEQNIRVGQKIAGFILQDVQTVTEQNSVAYTLTHEKTGAQCIHLFNTDANNLFSVAFKTPVFDDTGVAHILEHSVLAGSKNYPLKDPFKEMLKGSMQTFLNAMTYPDRTVYPVASQVERDYFNLVDVYCDAVFNPLLRENTFRQEGWHFDVPEPDAPVSIKGIVYNEMKGVFSDFHNNVARKMLSGIAPGTTYFHESGGDPKKIPDLTYEQFCDFHGRLYHPSNAYFVLYGNIPTEKTLQFVEDRFLSSYERQDVDTSIGVLAPWNSPRQMDITVPASREDDGYASVLLNWYCPGVLDGYEGLIGDVLSHYLFDGESAPLKRALLDSGLGEDLDDMCGYDNDLFITVFTAGLQRVLPQNSEAVFSCIMKTLQNIADTGPDPELLEGAIRRVEFTLREIREGGGYPHALQVATRIHRSWIYGGDPLTHIAYETPLAQLKKKLAEPGAFSAFIRRFFLDNDHCLRMVAEGSSAMGEQLSRQTEEQATRLSADFTEEDRHRYHEETKALLAEQQRAHTPEELAVLPQLDKSDIPLENELVPCQEERIEGVQMYTHPVFTGGVYYLDWAFDISRIPHNLIPFFPLYASYITKAGAGEYTTAEMAKRLNLVTGGFSCNDTIIEDGEDSDKIHARAVFSGKCLRQNVPALLEVFEDVFLRPDFTDTTLVKNILFQQVNQYAHSIVSAGHSYGIRRGLGQLLPSKQLDEKLNGITQYRFIKKRTETHDYDEILRAFSQIHKALLTRDGLFLSNTCTTPVEDGDMLSRIIRALPESSEETTSLSLLENSSAVAVAVNSSVNYVTQSWKLPHFAPSLVGTSYILARLLSTGLLWDTIRVEGGAYGGMAVFSSAQRGFSLASYRDPNLEDTLTRFVGALKTLAETVTQSDVDRTMFAVVSKFDAPRGPHAKGVSESFARVTGNSPERRQAFRDAVLSCTAEKVSDLCRYLLGSIEQSQVAVIANEESIQKARDTGRAFAVEQL</sequence>
<dbReference type="SUPFAM" id="SSF63411">
    <property type="entry name" value="LuxS/MPP-like metallohydrolase"/>
    <property type="match status" value="4"/>
</dbReference>
<accession>U7DCE6</accession>
<dbReference type="SMART" id="SM01264">
    <property type="entry name" value="M16C_associated"/>
    <property type="match status" value="1"/>
</dbReference>
<proteinExistence type="predicted"/>
<dbReference type="Pfam" id="PF22516">
    <property type="entry name" value="PreP_C"/>
    <property type="match status" value="1"/>
</dbReference>
<evidence type="ECO:0000313" key="2">
    <source>
        <dbReference type="EMBL" id="ERP32100.1"/>
    </source>
</evidence>
<feature type="domain" description="Peptidase M16C associated" evidence="1">
    <location>
        <begin position="467"/>
        <end position="717"/>
    </location>
</feature>
<dbReference type="InterPro" id="IPR011249">
    <property type="entry name" value="Metalloenz_LuxS/M16"/>
</dbReference>
<dbReference type="PATRIC" id="fig|1313304.3.peg.787"/>
<protein>
    <submittedName>
        <fullName evidence="2">Peptidase M16C</fullName>
    </submittedName>
</protein>
<dbReference type="AlphaFoldDB" id="U7DCE6"/>
<dbReference type="Pfam" id="PF05193">
    <property type="entry name" value="Peptidase_M16_C"/>
    <property type="match status" value="1"/>
</dbReference>
<dbReference type="InterPro" id="IPR007863">
    <property type="entry name" value="Peptidase_M16_C"/>
</dbReference>
<comment type="caution">
    <text evidence="2">The sequence shown here is derived from an EMBL/GenBank/DDBJ whole genome shotgun (WGS) entry which is preliminary data.</text>
</comment>
<dbReference type="InterPro" id="IPR013578">
    <property type="entry name" value="Peptidase_M16C_assoc"/>
</dbReference>
<dbReference type="PANTHER" id="PTHR43016:SF13">
    <property type="entry name" value="PRESEQUENCE PROTEASE, MITOCHONDRIAL"/>
    <property type="match status" value="1"/>
</dbReference>
<dbReference type="InterPro" id="IPR011765">
    <property type="entry name" value="Pept_M16_N"/>
</dbReference>
<dbReference type="InterPro" id="IPR055130">
    <property type="entry name" value="PreP_C"/>
</dbReference>
<dbReference type="RefSeq" id="WP_022636331.1">
    <property type="nucleotide sequence ID" value="NZ_ASJR01000006.1"/>
</dbReference>
<dbReference type="EMBL" id="ASJR01000006">
    <property type="protein sequence ID" value="ERP32100.1"/>
    <property type="molecule type" value="Genomic_DNA"/>
</dbReference>
<gene>
    <name evidence="2" type="ORF">CALK_0820</name>
</gene>
<reference evidence="2 3" key="1">
    <citation type="journal article" date="2013" name="Environ. Microbiol.">
        <title>Genome analysis of Chitinivibrio alkaliphilus gen. nov., sp. nov., a novel extremely haloalkaliphilic anaerobic chitinolytic bacterium from the candidate phylum Termite Group 3.</title>
        <authorList>
            <person name="Sorokin D.Y."/>
            <person name="Gumerov V.M."/>
            <person name="Rakitin A.L."/>
            <person name="Beletsky A.V."/>
            <person name="Damste J.S."/>
            <person name="Muyzer G."/>
            <person name="Mardanov A.V."/>
            <person name="Ravin N.V."/>
        </authorList>
    </citation>
    <scope>NUCLEOTIDE SEQUENCE [LARGE SCALE GENOMIC DNA]</scope>
    <source>
        <strain evidence="2 3">ACht1</strain>
    </source>
</reference>
<dbReference type="Gene3D" id="3.30.830.10">
    <property type="entry name" value="Metalloenzyme, LuxS/M16 peptidase-like"/>
    <property type="match status" value="4"/>
</dbReference>
<keyword evidence="3" id="KW-1185">Reference proteome</keyword>
<dbReference type="OrthoDB" id="9762027at2"/>